<dbReference type="Gene3D" id="1.20.1250.20">
    <property type="entry name" value="MFS general substrate transporter like domains"/>
    <property type="match status" value="1"/>
</dbReference>
<dbReference type="InterPro" id="IPR036259">
    <property type="entry name" value="MFS_trans_sf"/>
</dbReference>
<accession>A0ABT5BRT5</accession>
<feature type="transmembrane region" description="Helical" evidence="6">
    <location>
        <begin position="161"/>
        <end position="180"/>
    </location>
</feature>
<feature type="transmembrane region" description="Helical" evidence="6">
    <location>
        <begin position="66"/>
        <end position="87"/>
    </location>
</feature>
<feature type="transmembrane region" description="Helical" evidence="6">
    <location>
        <begin position="131"/>
        <end position="155"/>
    </location>
</feature>
<name>A0ABT5BRT5_9BACT</name>
<dbReference type="SUPFAM" id="SSF103473">
    <property type="entry name" value="MFS general substrate transporter"/>
    <property type="match status" value="1"/>
</dbReference>
<evidence type="ECO:0000256" key="4">
    <source>
        <dbReference type="ARBA" id="ARBA00022989"/>
    </source>
</evidence>
<keyword evidence="2" id="KW-1003">Cell membrane</keyword>
<feature type="transmembrane region" description="Helical" evidence="6">
    <location>
        <begin position="33"/>
        <end position="54"/>
    </location>
</feature>
<gene>
    <name evidence="7" type="ORF">POL72_03935</name>
</gene>
<feature type="transmembrane region" description="Helical" evidence="6">
    <location>
        <begin position="278"/>
        <end position="295"/>
    </location>
</feature>
<keyword evidence="8" id="KW-1185">Reference proteome</keyword>
<proteinExistence type="predicted"/>
<evidence type="ECO:0000256" key="5">
    <source>
        <dbReference type="ARBA" id="ARBA00023136"/>
    </source>
</evidence>
<comment type="subcellular location">
    <subcellularLocation>
        <location evidence="1">Cell membrane</location>
        <topology evidence="1">Multi-pass membrane protein</topology>
    </subcellularLocation>
</comment>
<dbReference type="PANTHER" id="PTHR23513">
    <property type="entry name" value="INTEGRAL MEMBRANE EFFLUX PROTEIN-RELATED"/>
    <property type="match status" value="1"/>
</dbReference>
<dbReference type="Proteomes" id="UP001217485">
    <property type="component" value="Unassembled WGS sequence"/>
</dbReference>
<organism evidence="7 8">
    <name type="scientific">Sorangium atrum</name>
    <dbReference type="NCBI Taxonomy" id="2995308"/>
    <lineage>
        <taxon>Bacteria</taxon>
        <taxon>Pseudomonadati</taxon>
        <taxon>Myxococcota</taxon>
        <taxon>Polyangia</taxon>
        <taxon>Polyangiales</taxon>
        <taxon>Polyangiaceae</taxon>
        <taxon>Sorangium</taxon>
    </lineage>
</organism>
<keyword evidence="4 6" id="KW-1133">Transmembrane helix</keyword>
<keyword evidence="5 6" id="KW-0472">Membrane</keyword>
<keyword evidence="3 6" id="KW-0812">Transmembrane</keyword>
<dbReference type="PANTHER" id="PTHR23513:SF11">
    <property type="entry name" value="STAPHYLOFERRIN A TRANSPORTER"/>
    <property type="match status" value="1"/>
</dbReference>
<evidence type="ECO:0000256" key="1">
    <source>
        <dbReference type="ARBA" id="ARBA00004651"/>
    </source>
</evidence>
<evidence type="ECO:0000313" key="7">
    <source>
        <dbReference type="EMBL" id="MDC0676879.1"/>
    </source>
</evidence>
<dbReference type="RefSeq" id="WP_272093653.1">
    <property type="nucleotide sequence ID" value="NZ_JAQNDK010000001.1"/>
</dbReference>
<evidence type="ECO:0000256" key="6">
    <source>
        <dbReference type="SAM" id="Phobius"/>
    </source>
</evidence>
<comment type="caution">
    <text evidence="7">The sequence shown here is derived from an EMBL/GenBank/DDBJ whole genome shotgun (WGS) entry which is preliminary data.</text>
</comment>
<protein>
    <submittedName>
        <fullName evidence="7">MFS transporter</fullName>
    </submittedName>
</protein>
<feature type="transmembrane region" description="Helical" evidence="6">
    <location>
        <begin position="248"/>
        <end position="269"/>
    </location>
</feature>
<evidence type="ECO:0000313" key="8">
    <source>
        <dbReference type="Proteomes" id="UP001217485"/>
    </source>
</evidence>
<dbReference type="Pfam" id="PF07690">
    <property type="entry name" value="MFS_1"/>
    <property type="match status" value="1"/>
</dbReference>
<dbReference type="InterPro" id="IPR011701">
    <property type="entry name" value="MFS"/>
</dbReference>
<feature type="transmembrane region" description="Helical" evidence="6">
    <location>
        <begin position="215"/>
        <end position="236"/>
    </location>
</feature>
<feature type="transmembrane region" description="Helical" evidence="6">
    <location>
        <begin position="364"/>
        <end position="384"/>
    </location>
</feature>
<dbReference type="EMBL" id="JAQNDK010000001">
    <property type="protein sequence ID" value="MDC0676879.1"/>
    <property type="molecule type" value="Genomic_DNA"/>
</dbReference>
<sequence>MKRRLLTATLLTNVADGMHTLALGKFLFDRTGAVSSFAFVLGFDYLIGVLSQIYAGPIIDRLNPKLVASAAGINRALIMVMLAALALHPGYEATIAVVALSALLKVGSHFYKTAAFALVPGVVAKEEQVRYSSLAMLLLQLGQLLGVGAVGVLLARLSYSVVFLIDAGLFLATSLILWRLEVSGDPARRAALVSVSQVIKDWKELAQGMRRTPSLFVHVAISTGDLAVMACLNLILVPLVNSRFGGDAVWLSGLDGAFAAGAVITFLLARKGGSPRHLVGFQLLQVLFLTVITVARSRAATTASFLGLGAAIGFTNALLTSKLYQRMPPAQKGRISSFRFLLVSIVTVIGIGGTTKMLSWSAPWGVGFVAGMATLFCLVTLAVGRQAFSEEMS</sequence>
<feature type="transmembrane region" description="Helical" evidence="6">
    <location>
        <begin position="93"/>
        <end position="119"/>
    </location>
</feature>
<reference evidence="7 8" key="1">
    <citation type="submission" date="2023-01" db="EMBL/GenBank/DDBJ databases">
        <title>Minimal conservation of predation-associated metabolite biosynthetic gene clusters underscores biosynthetic potential of Myxococcota including descriptions for ten novel species: Archangium lansinium sp. nov., Myxococcus landrumus sp. nov., Nannocystis bai.</title>
        <authorList>
            <person name="Ahearne A."/>
            <person name="Stevens C."/>
            <person name="Dowd S."/>
        </authorList>
    </citation>
    <scope>NUCLEOTIDE SEQUENCE [LARGE SCALE GENOMIC DNA]</scope>
    <source>
        <strain evidence="7 8">WIWO2</strain>
    </source>
</reference>
<feature type="transmembrane region" description="Helical" evidence="6">
    <location>
        <begin position="340"/>
        <end position="358"/>
    </location>
</feature>
<evidence type="ECO:0000256" key="2">
    <source>
        <dbReference type="ARBA" id="ARBA00022475"/>
    </source>
</evidence>
<evidence type="ECO:0000256" key="3">
    <source>
        <dbReference type="ARBA" id="ARBA00022692"/>
    </source>
</evidence>